<dbReference type="Proteomes" id="UP000601361">
    <property type="component" value="Unassembled WGS sequence"/>
</dbReference>
<name>A0ABQ1WYN3_9BACT</name>
<gene>
    <name evidence="1" type="ORF">GCM10011378_29510</name>
</gene>
<evidence type="ECO:0000313" key="2">
    <source>
        <dbReference type="Proteomes" id="UP000601361"/>
    </source>
</evidence>
<comment type="caution">
    <text evidence="1">The sequence shown here is derived from an EMBL/GenBank/DDBJ whole genome shotgun (WGS) entry which is preliminary data.</text>
</comment>
<dbReference type="RefSeq" id="WP_188558617.1">
    <property type="nucleotide sequence ID" value="NZ_BMGS01000007.1"/>
</dbReference>
<protein>
    <submittedName>
        <fullName evidence="1">Uncharacterized protein</fullName>
    </submittedName>
</protein>
<reference evidence="2" key="1">
    <citation type="journal article" date="2019" name="Int. J. Syst. Evol. Microbiol.">
        <title>The Global Catalogue of Microorganisms (GCM) 10K type strain sequencing project: providing services to taxonomists for standard genome sequencing and annotation.</title>
        <authorList>
            <consortium name="The Broad Institute Genomics Platform"/>
            <consortium name="The Broad Institute Genome Sequencing Center for Infectious Disease"/>
            <person name="Wu L."/>
            <person name="Ma J."/>
        </authorList>
    </citation>
    <scope>NUCLEOTIDE SEQUENCE [LARGE SCALE GENOMIC DNA]</scope>
    <source>
        <strain evidence="2">CGMCC 1.12990</strain>
    </source>
</reference>
<proteinExistence type="predicted"/>
<sequence>MWSWWKEYHRLKQREQLVATLLAASYEAGLLPRDYAYAQDMLLVGEYGCAFDIIVQQLYEHEVEISPNLFALVKRAADSILLTPGSYFFLRELIRSPDHIPLPIRKKVASLISSLRLAQ</sequence>
<accession>A0ABQ1WYN3</accession>
<keyword evidence="2" id="KW-1185">Reference proteome</keyword>
<dbReference type="EMBL" id="BMGS01000007">
    <property type="protein sequence ID" value="GGG51390.1"/>
    <property type="molecule type" value="Genomic_DNA"/>
</dbReference>
<evidence type="ECO:0000313" key="1">
    <source>
        <dbReference type="EMBL" id="GGG51390.1"/>
    </source>
</evidence>
<organism evidence="1 2">
    <name type="scientific">Hymenobacter glacieicola</name>
    <dbReference type="NCBI Taxonomy" id="1562124"/>
    <lineage>
        <taxon>Bacteria</taxon>
        <taxon>Pseudomonadati</taxon>
        <taxon>Bacteroidota</taxon>
        <taxon>Cytophagia</taxon>
        <taxon>Cytophagales</taxon>
        <taxon>Hymenobacteraceae</taxon>
        <taxon>Hymenobacter</taxon>
    </lineage>
</organism>